<feature type="compositionally biased region" description="Polar residues" evidence="1">
    <location>
        <begin position="196"/>
        <end position="207"/>
    </location>
</feature>
<dbReference type="AlphaFoldDB" id="S0DKC9"/>
<sequence length="632" mass="71949">MSDPRHNNQRAALKPLTERQNRITAMLLEKATFEVGRRQGSKLTGISKRGDNVSHLMPLNTSSLASLLTPSFGMAIPPMDNNISTTSYLKIPSIEASNLDEDKPMCRTESSGTSWSTGGISIDSGCFCSAGSTTESCTHAPLEDAFKGLPIPLKSQDFDFTESIPWNAELTEAFEDYQNLDLSQFPHILAQRPDPKSQSALPLSTDPSDCGYSRETSEDSVETYCSSDQASSSSAVAERRKHHLVAQLMARLQEWFEVALKRHGVQNGQSTSSGSPTPVIIAPGRIGESSNSQNKRKHQGSDSDDEFGEDDETPDRAQKKRKGSVDIETRYVCPFFKHNRERYKTSHWKSCCWPGWTSVHRVKEHIYRRHRLPRFRCNRCRQDLKSAFNLNEHLRADTICERQSEEPEEEGINEEQERLLRIRKRKNGKARQVTEEEKWVEMYKILFPDDDPVPSPYPELCSLQIEQPEQDIEQAGANLLDSFEDYARREFSVRMRPRIENLVDGLMEQTFTSQTITDIATNVLKDIMESFRKGKRKPDRGYSVSRRRRSPSRSPDPQEIPAESSPQVPQEIHNFETEPYPNLEFDLDEILNSLDANQSLELGRWGIEDEGMKAFNHFGLQVEQYKYSKANA</sequence>
<dbReference type="GeneID" id="35395183"/>
<protein>
    <recommendedName>
        <fullName evidence="4">C2H2-type domain-containing protein</fullName>
    </recommendedName>
</protein>
<dbReference type="VEuPathDB" id="FungiDB:FFUJ_01698"/>
<dbReference type="PANTHER" id="PTHR38166:SF1">
    <property type="entry name" value="C2H2-TYPE DOMAIN-CONTAINING PROTEIN"/>
    <property type="match status" value="1"/>
</dbReference>
<dbReference type="STRING" id="1279085.S0DKC9"/>
<name>S0DKC9_GIBF5</name>
<proteinExistence type="predicted"/>
<keyword evidence="3" id="KW-1185">Reference proteome</keyword>
<feature type="region of interest" description="Disordered" evidence="1">
    <location>
        <begin position="265"/>
        <end position="323"/>
    </location>
</feature>
<feature type="region of interest" description="Disordered" evidence="1">
    <location>
        <begin position="534"/>
        <end position="570"/>
    </location>
</feature>
<evidence type="ECO:0000256" key="1">
    <source>
        <dbReference type="SAM" id="MobiDB-lite"/>
    </source>
</evidence>
<evidence type="ECO:0000313" key="2">
    <source>
        <dbReference type="EMBL" id="CCT61812.1"/>
    </source>
</evidence>
<dbReference type="RefSeq" id="XP_023423893.1">
    <property type="nucleotide sequence ID" value="XM_023575817.1"/>
</dbReference>
<organism evidence="2 3">
    <name type="scientific">Gibberella fujikuroi (strain CBS 195.34 / IMI 58289 / NRRL A-6831)</name>
    <name type="common">Bakanae and foot rot disease fungus</name>
    <name type="synonym">Fusarium fujikuroi</name>
    <dbReference type="NCBI Taxonomy" id="1279085"/>
    <lineage>
        <taxon>Eukaryota</taxon>
        <taxon>Fungi</taxon>
        <taxon>Dikarya</taxon>
        <taxon>Ascomycota</taxon>
        <taxon>Pezizomycotina</taxon>
        <taxon>Sordariomycetes</taxon>
        <taxon>Hypocreomycetidae</taxon>
        <taxon>Hypocreales</taxon>
        <taxon>Nectriaceae</taxon>
        <taxon>Fusarium</taxon>
        <taxon>Fusarium fujikuroi species complex</taxon>
    </lineage>
</organism>
<reference evidence="3" key="1">
    <citation type="journal article" date="2013" name="PLoS Pathog.">
        <title>Deciphering the cryptic genome: genome-wide analyses of the rice pathogen Fusarium fujikuroi reveal complex regulation of secondary metabolism and novel metabolites.</title>
        <authorList>
            <person name="Wiemann P."/>
            <person name="Sieber C.M."/>
            <person name="von Bargen K.W."/>
            <person name="Studt L."/>
            <person name="Niehaus E.M."/>
            <person name="Espino J.J."/>
            <person name="Huss K."/>
            <person name="Michielse C.B."/>
            <person name="Albermann S."/>
            <person name="Wagner D."/>
            <person name="Bergner S.V."/>
            <person name="Connolly L.R."/>
            <person name="Fischer A."/>
            <person name="Reuter G."/>
            <person name="Kleigrewe K."/>
            <person name="Bald T."/>
            <person name="Wingfield B.D."/>
            <person name="Ophir R."/>
            <person name="Freeman S."/>
            <person name="Hippler M."/>
            <person name="Smith K.M."/>
            <person name="Brown D.W."/>
            <person name="Proctor R.H."/>
            <person name="Munsterkotter M."/>
            <person name="Freitag M."/>
            <person name="Humpf H.U."/>
            <person name="Guldener U."/>
            <person name="Tudzynski B."/>
        </authorList>
    </citation>
    <scope>NUCLEOTIDE SEQUENCE [LARGE SCALE GENOMIC DNA]</scope>
    <source>
        <strain evidence="3">CBS 195.34 / IMI 58289 / NRRL A-6831</strain>
    </source>
</reference>
<gene>
    <name evidence="2" type="ORF">FFUJ_01698</name>
</gene>
<dbReference type="PANTHER" id="PTHR38166">
    <property type="entry name" value="C2H2-TYPE DOMAIN-CONTAINING PROTEIN-RELATED"/>
    <property type="match status" value="1"/>
</dbReference>
<dbReference type="Proteomes" id="UP000016800">
    <property type="component" value="Chromosome I"/>
</dbReference>
<dbReference type="HOGENOM" id="CLU_029372_0_0_1"/>
<evidence type="ECO:0000313" key="3">
    <source>
        <dbReference type="Proteomes" id="UP000016800"/>
    </source>
</evidence>
<evidence type="ECO:0008006" key="4">
    <source>
        <dbReference type="Google" id="ProtNLM"/>
    </source>
</evidence>
<feature type="region of interest" description="Disordered" evidence="1">
    <location>
        <begin position="192"/>
        <end position="216"/>
    </location>
</feature>
<accession>S0DKC9</accession>
<dbReference type="EMBL" id="HF679023">
    <property type="protein sequence ID" value="CCT61812.1"/>
    <property type="molecule type" value="Genomic_DNA"/>
</dbReference>
<feature type="compositionally biased region" description="Acidic residues" evidence="1">
    <location>
        <begin position="302"/>
        <end position="313"/>
    </location>
</feature>
<feature type="compositionally biased region" description="Polar residues" evidence="1">
    <location>
        <begin position="266"/>
        <end position="276"/>
    </location>
</feature>